<evidence type="ECO:0000256" key="2">
    <source>
        <dbReference type="ARBA" id="ARBA00022980"/>
    </source>
</evidence>
<dbReference type="EMBL" id="GIBP01007263">
    <property type="protein sequence ID" value="NDV36232.1"/>
    <property type="molecule type" value="Transcribed_RNA"/>
</dbReference>
<protein>
    <recommendedName>
        <fullName evidence="4">60S ribosomal protein L6</fullName>
    </recommendedName>
</protein>
<dbReference type="InterPro" id="IPR000915">
    <property type="entry name" value="60S_ribosomal_eL6"/>
</dbReference>
<dbReference type="AlphaFoldDB" id="A0A6B2LGN9"/>
<dbReference type="InterPro" id="IPR041997">
    <property type="entry name" value="Ribosomal_eL6_KOW"/>
</dbReference>
<dbReference type="GO" id="GO:0000027">
    <property type="term" value="P:ribosomal large subunit assembly"/>
    <property type="evidence" value="ECO:0007669"/>
    <property type="project" value="TreeGrafter"/>
</dbReference>
<evidence type="ECO:0000313" key="6">
    <source>
        <dbReference type="EMBL" id="NDV36232.1"/>
    </source>
</evidence>
<dbReference type="PANTHER" id="PTHR10715">
    <property type="entry name" value="60S RIBOSOMAL PROTEIN L6"/>
    <property type="match status" value="1"/>
</dbReference>
<dbReference type="CDD" id="cd13156">
    <property type="entry name" value="KOW_RPL6"/>
    <property type="match status" value="1"/>
</dbReference>
<dbReference type="GO" id="GO:0003723">
    <property type="term" value="F:RNA binding"/>
    <property type="evidence" value="ECO:0007669"/>
    <property type="project" value="TreeGrafter"/>
</dbReference>
<accession>A0A6B2LGN9</accession>
<evidence type="ECO:0000256" key="1">
    <source>
        <dbReference type="ARBA" id="ARBA00010592"/>
    </source>
</evidence>
<dbReference type="InterPro" id="IPR049633">
    <property type="entry name" value="Ribosomal_eL6_CS"/>
</dbReference>
<organism evidence="6">
    <name type="scientific">Arcella intermedia</name>
    <dbReference type="NCBI Taxonomy" id="1963864"/>
    <lineage>
        <taxon>Eukaryota</taxon>
        <taxon>Amoebozoa</taxon>
        <taxon>Tubulinea</taxon>
        <taxon>Elardia</taxon>
        <taxon>Arcellinida</taxon>
        <taxon>Sphaerothecina</taxon>
        <taxon>Arcellidae</taxon>
        <taxon>Arcella</taxon>
    </lineage>
</organism>
<comment type="similarity">
    <text evidence="1 4">Belongs to the eukaryotic ribosomal protein eL6 family.</text>
</comment>
<name>A0A6B2LGN9_9EUKA</name>
<dbReference type="FunFam" id="2.30.30.30:FF:000014">
    <property type="entry name" value="60S ribosomal protein L6"/>
    <property type="match status" value="1"/>
</dbReference>
<proteinExistence type="inferred from homology"/>
<evidence type="ECO:0000256" key="4">
    <source>
        <dbReference type="RuleBase" id="RU000662"/>
    </source>
</evidence>
<dbReference type="GO" id="GO:0003735">
    <property type="term" value="F:structural constituent of ribosome"/>
    <property type="evidence" value="ECO:0007669"/>
    <property type="project" value="InterPro"/>
</dbReference>
<dbReference type="GO" id="GO:0002181">
    <property type="term" value="P:cytoplasmic translation"/>
    <property type="evidence" value="ECO:0007669"/>
    <property type="project" value="TreeGrafter"/>
</dbReference>
<dbReference type="SUPFAM" id="SSF50104">
    <property type="entry name" value="Translation proteins SH3-like domain"/>
    <property type="match status" value="1"/>
</dbReference>
<dbReference type="Pfam" id="PF01159">
    <property type="entry name" value="Ribosomal_L6e"/>
    <property type="match status" value="1"/>
</dbReference>
<keyword evidence="2 4" id="KW-0689">Ribosomal protein</keyword>
<dbReference type="PANTHER" id="PTHR10715:SF0">
    <property type="entry name" value="LARGE RIBOSOMAL SUBUNIT PROTEIN EL6"/>
    <property type="match status" value="1"/>
</dbReference>
<evidence type="ECO:0000256" key="5">
    <source>
        <dbReference type="SAM" id="MobiDB-lite"/>
    </source>
</evidence>
<feature type="region of interest" description="Disordered" evidence="5">
    <location>
        <begin position="1"/>
        <end position="21"/>
    </location>
</feature>
<feature type="compositionally biased region" description="Basic residues" evidence="5">
    <location>
        <begin position="1"/>
        <end position="12"/>
    </location>
</feature>
<dbReference type="InterPro" id="IPR008991">
    <property type="entry name" value="Translation_prot_SH3-like_sf"/>
</dbReference>
<reference evidence="6" key="1">
    <citation type="journal article" date="2020" name="J. Eukaryot. Microbiol.">
        <title>De novo Sequencing, Assembly and Annotation of the Transcriptome for the Free-Living Testate Amoeba Arcella intermedia.</title>
        <authorList>
            <person name="Ribeiro G.M."/>
            <person name="Porfirio-Sousa A.L."/>
            <person name="Maurer-Alcala X.X."/>
            <person name="Katz L.A."/>
            <person name="Lahr D.J.G."/>
        </authorList>
    </citation>
    <scope>NUCLEOTIDE SEQUENCE</scope>
</reference>
<dbReference type="Gene3D" id="2.30.30.30">
    <property type="match status" value="1"/>
</dbReference>
<dbReference type="InterPro" id="IPR014722">
    <property type="entry name" value="Rib_uL2_dom2"/>
</dbReference>
<keyword evidence="3 4" id="KW-0687">Ribonucleoprotein</keyword>
<dbReference type="PROSITE" id="PS01170">
    <property type="entry name" value="RIBOSOMAL_L6E"/>
    <property type="match status" value="1"/>
</dbReference>
<dbReference type="GO" id="GO:0022625">
    <property type="term" value="C:cytosolic large ribosomal subunit"/>
    <property type="evidence" value="ECO:0007669"/>
    <property type="project" value="TreeGrafter"/>
</dbReference>
<evidence type="ECO:0000256" key="3">
    <source>
        <dbReference type="ARBA" id="ARBA00023274"/>
    </source>
</evidence>
<sequence length="221" mass="25512">MLSKGARYHRSGKWAVKQRGPQKAEKKVVGLKVKKYGKNETRVIYPKGAKFYPTEEVPRPLHHRNGSRPAKLRASLVPGTVLIVLAGRFRGKRVVYLRPLPSGTLLITGPFKLNGVPLRRVNPRYVIATSTKIDISKVKIPEKVGDAYFKKEKKDKKKKSQEEFFNKEKKEKKDLPAEVIEIQKSVDEQVLPIVRKEAHLEQYLSQVFTLRDRQYPHEMKF</sequence>